<comment type="caution">
    <text evidence="1">The sequence shown here is derived from an EMBL/GenBank/DDBJ whole genome shotgun (WGS) entry which is preliminary data.</text>
</comment>
<evidence type="ECO:0000313" key="2">
    <source>
        <dbReference type="Proteomes" id="UP000604046"/>
    </source>
</evidence>
<sequence>MSQEALIRWMEQVEYEKWATELEYEAWAAELTKKWEMQQTRNSAQFNLATRSEGNSNHDWIPDGMQLWEHQSSSNAENIKSSSKNPVKRKHDDMLDTYVECSKSDVDKAVEDQKVEEQLSLLKIREVEAFDKAFKDWQHRAKEFSADFRTSLNVTFKPEISSTRQFHDLLEAMGVNIIAQKKGESLPQDLSCPFATVAGDASQPALIVTYKKAPGEQKITLQANLRQRTLTAKARRGALEGQMERFIGFFGSVFQITSSAPAKKTSSAEAPNSGLSIRALILMSASKSV</sequence>
<dbReference type="AlphaFoldDB" id="A0A812K7X5"/>
<keyword evidence="2" id="KW-1185">Reference proteome</keyword>
<organism evidence="1 2">
    <name type="scientific">Symbiodinium natans</name>
    <dbReference type="NCBI Taxonomy" id="878477"/>
    <lineage>
        <taxon>Eukaryota</taxon>
        <taxon>Sar</taxon>
        <taxon>Alveolata</taxon>
        <taxon>Dinophyceae</taxon>
        <taxon>Suessiales</taxon>
        <taxon>Symbiodiniaceae</taxon>
        <taxon>Symbiodinium</taxon>
    </lineage>
</organism>
<gene>
    <name evidence="1" type="ORF">SNAT2548_LOCUS8305</name>
</gene>
<dbReference type="OrthoDB" id="10602001at2759"/>
<accession>A0A812K7X5</accession>
<proteinExistence type="predicted"/>
<dbReference type="EMBL" id="CAJNDS010000613">
    <property type="protein sequence ID" value="CAE7222663.1"/>
    <property type="molecule type" value="Genomic_DNA"/>
</dbReference>
<dbReference type="Proteomes" id="UP000604046">
    <property type="component" value="Unassembled WGS sequence"/>
</dbReference>
<reference evidence="1" key="1">
    <citation type="submission" date="2021-02" db="EMBL/GenBank/DDBJ databases">
        <authorList>
            <person name="Dougan E. K."/>
            <person name="Rhodes N."/>
            <person name="Thang M."/>
            <person name="Chan C."/>
        </authorList>
    </citation>
    <scope>NUCLEOTIDE SEQUENCE</scope>
</reference>
<evidence type="ECO:0000313" key="1">
    <source>
        <dbReference type="EMBL" id="CAE7222663.1"/>
    </source>
</evidence>
<protein>
    <submittedName>
        <fullName evidence="1">Uncharacterized protein</fullName>
    </submittedName>
</protein>
<name>A0A812K7X5_9DINO</name>